<evidence type="ECO:0000313" key="4">
    <source>
        <dbReference type="Proteomes" id="UP000184074"/>
    </source>
</evidence>
<feature type="transmembrane region" description="Helical" evidence="1">
    <location>
        <begin position="285"/>
        <end position="306"/>
    </location>
</feature>
<feature type="transmembrane region" description="Helical" evidence="1">
    <location>
        <begin position="247"/>
        <end position="273"/>
    </location>
</feature>
<sequence>MTSTTTDTATAKPEIWLTRQEVILLIMLGVIGALAICVVTLLDRQVAWPVFIRVLVINAGLMAFGAAIRAYRSMERMGLAMIAVSFYMSFGIFMLILSNSFFPVVGPIIDTQLIEIDAMLGYHWAGFVGWLAEYPTLGKLLGPIYTSSLIQLAILFGVLAWYNSAQQIYHLVACGTVGLALTMAIWIAIPSFGPSAYQPISPEVANAINLFTDNAYGATLLDYAKNGIPIISPETVKATVAFPSFHIIMACLTVWFARGTIVFWPVAILNTLMIPATLSHGGHHLIDLIAGILVFFLALRISAWFLKEPRSAQA</sequence>
<name>A0A1M5L387_9RHOB</name>
<dbReference type="EMBL" id="FQXB01000001">
    <property type="protein sequence ID" value="SHG59544.1"/>
    <property type="molecule type" value="Genomic_DNA"/>
</dbReference>
<keyword evidence="1" id="KW-0472">Membrane</keyword>
<dbReference type="AlphaFoldDB" id="A0A1M5L387"/>
<feature type="transmembrane region" description="Helical" evidence="1">
    <location>
        <begin position="78"/>
        <end position="97"/>
    </location>
</feature>
<evidence type="ECO:0000313" key="3">
    <source>
        <dbReference type="EMBL" id="SHG59544.1"/>
    </source>
</evidence>
<dbReference type="OrthoDB" id="7584858at2"/>
<proteinExistence type="predicted"/>
<feature type="transmembrane region" description="Helical" evidence="1">
    <location>
        <begin position="22"/>
        <end position="42"/>
    </location>
</feature>
<reference evidence="3 4" key="1">
    <citation type="submission" date="2016-11" db="EMBL/GenBank/DDBJ databases">
        <authorList>
            <person name="Jaros S."/>
            <person name="Januszkiewicz K."/>
            <person name="Wedrychowicz H."/>
        </authorList>
    </citation>
    <scope>NUCLEOTIDE SEQUENCE [LARGE SCALE GENOMIC DNA]</scope>
    <source>
        <strain evidence="3 4">DSM 28715</strain>
    </source>
</reference>
<keyword evidence="1" id="KW-1133">Transmembrane helix</keyword>
<feature type="transmembrane region" description="Helical" evidence="1">
    <location>
        <begin position="140"/>
        <end position="161"/>
    </location>
</feature>
<dbReference type="InterPro" id="IPR026841">
    <property type="entry name" value="Aur1/Ipt1"/>
</dbReference>
<accession>A0A1M5L387</accession>
<dbReference type="RefSeq" id="WP_072898421.1">
    <property type="nucleotide sequence ID" value="NZ_FQXB01000001.1"/>
</dbReference>
<keyword evidence="4" id="KW-1185">Reference proteome</keyword>
<evidence type="ECO:0000259" key="2">
    <source>
        <dbReference type="Pfam" id="PF14378"/>
    </source>
</evidence>
<feature type="domain" description="Inositolphosphotransferase Aur1/Ipt1" evidence="2">
    <location>
        <begin position="112"/>
        <end position="299"/>
    </location>
</feature>
<gene>
    <name evidence="3" type="ORF">SAMN05444003_0079</name>
</gene>
<feature type="transmembrane region" description="Helical" evidence="1">
    <location>
        <begin position="48"/>
        <end position="71"/>
    </location>
</feature>
<dbReference type="Proteomes" id="UP000184074">
    <property type="component" value="Unassembled WGS sequence"/>
</dbReference>
<protein>
    <submittedName>
        <fullName evidence="3">PAP2 superfamily protein</fullName>
    </submittedName>
</protein>
<dbReference type="STRING" id="1508389.SAMN05444003_0079"/>
<evidence type="ECO:0000256" key="1">
    <source>
        <dbReference type="SAM" id="Phobius"/>
    </source>
</evidence>
<dbReference type="Pfam" id="PF14378">
    <property type="entry name" value="PAP2_3"/>
    <property type="match status" value="1"/>
</dbReference>
<organism evidence="3 4">
    <name type="scientific">Cognatiyoonia sediminum</name>
    <dbReference type="NCBI Taxonomy" id="1508389"/>
    <lineage>
        <taxon>Bacteria</taxon>
        <taxon>Pseudomonadati</taxon>
        <taxon>Pseudomonadota</taxon>
        <taxon>Alphaproteobacteria</taxon>
        <taxon>Rhodobacterales</taxon>
        <taxon>Paracoccaceae</taxon>
        <taxon>Cognatiyoonia</taxon>
    </lineage>
</organism>
<feature type="transmembrane region" description="Helical" evidence="1">
    <location>
        <begin position="168"/>
        <end position="189"/>
    </location>
</feature>
<keyword evidence="1" id="KW-0812">Transmembrane</keyword>
<dbReference type="GO" id="GO:0016020">
    <property type="term" value="C:membrane"/>
    <property type="evidence" value="ECO:0007669"/>
    <property type="project" value="UniProtKB-SubCell"/>
</dbReference>